<dbReference type="InterPro" id="IPR020846">
    <property type="entry name" value="MFS_dom"/>
</dbReference>
<comment type="similarity">
    <text evidence="2">Belongs to the major facilitator superfamily.</text>
</comment>
<dbReference type="GO" id="GO:0022857">
    <property type="term" value="F:transmembrane transporter activity"/>
    <property type="evidence" value="ECO:0007669"/>
    <property type="project" value="InterPro"/>
</dbReference>
<evidence type="ECO:0000313" key="9">
    <source>
        <dbReference type="EMBL" id="CAG99354.1"/>
    </source>
</evidence>
<evidence type="ECO:0000256" key="6">
    <source>
        <dbReference type="ARBA" id="ARBA00023136"/>
    </source>
</evidence>
<keyword evidence="3" id="KW-0813">Transport</keyword>
<feature type="transmembrane region" description="Helical" evidence="7">
    <location>
        <begin position="83"/>
        <end position="101"/>
    </location>
</feature>
<feature type="transmembrane region" description="Helical" evidence="7">
    <location>
        <begin position="434"/>
        <end position="455"/>
    </location>
</feature>
<protein>
    <submittedName>
        <fullName evidence="9">KLLA0E07063p</fullName>
    </submittedName>
</protein>
<dbReference type="EMBL" id="CR382125">
    <property type="protein sequence ID" value="CAG99354.1"/>
    <property type="molecule type" value="Genomic_DNA"/>
</dbReference>
<evidence type="ECO:0000256" key="4">
    <source>
        <dbReference type="ARBA" id="ARBA00022692"/>
    </source>
</evidence>
<feature type="transmembrane region" description="Helical" evidence="7">
    <location>
        <begin position="334"/>
        <end position="357"/>
    </location>
</feature>
<dbReference type="InterPro" id="IPR011701">
    <property type="entry name" value="MFS"/>
</dbReference>
<keyword evidence="10" id="KW-1185">Reference proteome</keyword>
<keyword evidence="5 7" id="KW-1133">Transmembrane helix</keyword>
<dbReference type="Proteomes" id="UP000000598">
    <property type="component" value="Chromosome E"/>
</dbReference>
<keyword evidence="4 7" id="KW-0812">Transmembrane</keyword>
<feature type="transmembrane region" description="Helical" evidence="7">
    <location>
        <begin position="152"/>
        <end position="170"/>
    </location>
</feature>
<dbReference type="PANTHER" id="PTHR23514:SF3">
    <property type="entry name" value="BYPASS OF STOP CODON PROTEIN 6"/>
    <property type="match status" value="1"/>
</dbReference>
<dbReference type="Gene3D" id="1.20.1250.20">
    <property type="entry name" value="MFS general substrate transporter like domains"/>
    <property type="match status" value="2"/>
</dbReference>
<feature type="transmembrane region" description="Helical" evidence="7">
    <location>
        <begin position="369"/>
        <end position="388"/>
    </location>
</feature>
<evidence type="ECO:0000256" key="5">
    <source>
        <dbReference type="ARBA" id="ARBA00022989"/>
    </source>
</evidence>
<evidence type="ECO:0000256" key="1">
    <source>
        <dbReference type="ARBA" id="ARBA00004127"/>
    </source>
</evidence>
<gene>
    <name evidence="9" type="ORF">KLLA0_E07063g</name>
</gene>
<keyword evidence="6 7" id="KW-0472">Membrane</keyword>
<dbReference type="PROSITE" id="PS50850">
    <property type="entry name" value="MFS"/>
    <property type="match status" value="1"/>
</dbReference>
<evidence type="ECO:0000259" key="8">
    <source>
        <dbReference type="PROSITE" id="PS50850"/>
    </source>
</evidence>
<reference evidence="9 10" key="1">
    <citation type="journal article" date="2004" name="Nature">
        <title>Genome evolution in yeasts.</title>
        <authorList>
            <consortium name="Genolevures"/>
            <person name="Dujon B."/>
            <person name="Sherman D."/>
            <person name="Fischer G."/>
            <person name="Durrens P."/>
            <person name="Casaregola S."/>
            <person name="Lafontaine I."/>
            <person name="de Montigny J."/>
            <person name="Marck C."/>
            <person name="Neuveglise C."/>
            <person name="Talla E."/>
            <person name="Goffard N."/>
            <person name="Frangeul L."/>
            <person name="Aigle M."/>
            <person name="Anthouard V."/>
            <person name="Babour A."/>
            <person name="Barbe V."/>
            <person name="Barnay S."/>
            <person name="Blanchin S."/>
            <person name="Beckerich J.M."/>
            <person name="Beyne E."/>
            <person name="Bleykasten C."/>
            <person name="Boisrame A."/>
            <person name="Boyer J."/>
            <person name="Cattolico L."/>
            <person name="Confanioleri F."/>
            <person name="de Daruvar A."/>
            <person name="Despons L."/>
            <person name="Fabre E."/>
            <person name="Fairhead C."/>
            <person name="Ferry-Dumazet H."/>
            <person name="Groppi A."/>
            <person name="Hantraye F."/>
            <person name="Hennequin C."/>
            <person name="Jauniaux N."/>
            <person name="Joyet P."/>
            <person name="Kachouri R."/>
            <person name="Kerrest A."/>
            <person name="Koszul R."/>
            <person name="Lemaire M."/>
            <person name="Lesur I."/>
            <person name="Ma L."/>
            <person name="Muller H."/>
            <person name="Nicaud J.M."/>
            <person name="Nikolski M."/>
            <person name="Oztas S."/>
            <person name="Ozier-Kalogeropoulos O."/>
            <person name="Pellenz S."/>
            <person name="Potier S."/>
            <person name="Richard G.F."/>
            <person name="Straub M.L."/>
            <person name="Suleau A."/>
            <person name="Swennene D."/>
            <person name="Tekaia F."/>
            <person name="Wesolowski-Louvel M."/>
            <person name="Westhof E."/>
            <person name="Wirth B."/>
            <person name="Zeniou-Meyer M."/>
            <person name="Zivanovic I."/>
            <person name="Bolotin-Fukuhara M."/>
            <person name="Thierry A."/>
            <person name="Bouchier C."/>
            <person name="Caudron B."/>
            <person name="Scarpelli C."/>
            <person name="Gaillardin C."/>
            <person name="Weissenbach J."/>
            <person name="Wincker P."/>
            <person name="Souciet J.L."/>
        </authorList>
    </citation>
    <scope>NUCLEOTIDE SEQUENCE [LARGE SCALE GENOMIC DNA]</scope>
    <source>
        <strain evidence="10">ATCC 8585 / CBS 2359 / DSM 70799 / NBRC 1267 / NRRL Y-1140 / WM37</strain>
    </source>
</reference>
<feature type="transmembrane region" description="Helical" evidence="7">
    <location>
        <begin position="394"/>
        <end position="414"/>
    </location>
</feature>
<feature type="domain" description="Major facilitator superfamily (MFS) profile" evidence="8">
    <location>
        <begin position="87"/>
        <end position="486"/>
    </location>
</feature>
<dbReference type="eggNOG" id="ENOG502QQA7">
    <property type="taxonomic scope" value="Eukaryota"/>
</dbReference>
<feature type="transmembrane region" description="Helical" evidence="7">
    <location>
        <begin position="121"/>
        <end position="140"/>
    </location>
</feature>
<evidence type="ECO:0000256" key="2">
    <source>
        <dbReference type="ARBA" id="ARBA00008335"/>
    </source>
</evidence>
<proteinExistence type="inferred from homology"/>
<organism evidence="9 10">
    <name type="scientific">Kluyveromyces lactis (strain ATCC 8585 / CBS 2359 / DSM 70799 / NBRC 1267 / NRRL Y-1140 / WM37)</name>
    <name type="common">Yeast</name>
    <name type="synonym">Candida sphaerica</name>
    <dbReference type="NCBI Taxonomy" id="284590"/>
    <lineage>
        <taxon>Eukaryota</taxon>
        <taxon>Fungi</taxon>
        <taxon>Dikarya</taxon>
        <taxon>Ascomycota</taxon>
        <taxon>Saccharomycotina</taxon>
        <taxon>Saccharomycetes</taxon>
        <taxon>Saccharomycetales</taxon>
        <taxon>Saccharomycetaceae</taxon>
        <taxon>Kluyveromyces</taxon>
    </lineage>
</organism>
<feature type="transmembrane region" description="Helical" evidence="7">
    <location>
        <begin position="238"/>
        <end position="260"/>
    </location>
</feature>
<sequence>MKGEDDYAQTTRKSVQVEDFELNDFDDSTAFPLINSTLPKGGDDIHTEQAFEIDESGSELLRKTWYEGEEVVLYPANYEKVSVVRLQIATCLVLFVMFGMTDQVNGSLMPVITKYYNVTELQMSIVFFLQLMGYVSASVLNDILHKKWGSRGVMTASCILAAFTYLVLALKPYSLYLYAICFFPLGMCVGFVDSTGNFYFGNLETRKNEWMGLLHGIYGLAAGVTPPLVTTFDHYLDWSYIFWVPLVFALVGLALCMGAFKYETATKYRYICVGVPDESGGIENEEEIKWYQLSKYPPMIFLYAFFLFLYLGTEIGVGTWLFTYLLNYKKGEKFLMSFVTASFWSGITIGRLGLGFVTKRFKNEYRSSVWYGLTCSLFFFLFVIINLINSTSTFYFFVLSLMIFGAGIFIGPLFPNASVVAIQILPKHQQVSGIGTAIAFGGCGGALITYSFGFANKIFGFQYYPFLCFLGSLAFNIVWMLYPKIIKGHREYL</sequence>
<feature type="transmembrane region" description="Helical" evidence="7">
    <location>
        <begin position="176"/>
        <end position="200"/>
    </location>
</feature>
<dbReference type="GO" id="GO:0016020">
    <property type="term" value="C:membrane"/>
    <property type="evidence" value="ECO:0007669"/>
    <property type="project" value="TreeGrafter"/>
</dbReference>
<evidence type="ECO:0000313" key="10">
    <source>
        <dbReference type="Proteomes" id="UP000000598"/>
    </source>
</evidence>
<dbReference type="InterPro" id="IPR051788">
    <property type="entry name" value="MFS_Transporter"/>
</dbReference>
<dbReference type="GO" id="GO:0012505">
    <property type="term" value="C:endomembrane system"/>
    <property type="evidence" value="ECO:0007669"/>
    <property type="project" value="UniProtKB-SubCell"/>
</dbReference>
<dbReference type="PANTHER" id="PTHR23514">
    <property type="entry name" value="BYPASS OF STOP CODON PROTEIN 6"/>
    <property type="match status" value="1"/>
</dbReference>
<dbReference type="Pfam" id="PF07690">
    <property type="entry name" value="MFS_1"/>
    <property type="match status" value="1"/>
</dbReference>
<name>Q6CP72_KLULA</name>
<dbReference type="HOGENOM" id="CLU_021993_0_0_1"/>
<evidence type="ECO:0000256" key="3">
    <source>
        <dbReference type="ARBA" id="ARBA00022448"/>
    </source>
</evidence>
<accession>Q6CP72</accession>
<dbReference type="KEGG" id="kla:KLLA0_E07063g"/>
<evidence type="ECO:0000256" key="7">
    <source>
        <dbReference type="SAM" id="Phobius"/>
    </source>
</evidence>
<feature type="transmembrane region" description="Helical" evidence="7">
    <location>
        <begin position="212"/>
        <end position="232"/>
    </location>
</feature>
<dbReference type="InParanoid" id="Q6CP72"/>
<dbReference type="AlphaFoldDB" id="Q6CP72"/>
<dbReference type="PaxDb" id="284590-Q6CP72"/>
<dbReference type="InterPro" id="IPR036259">
    <property type="entry name" value="MFS_trans_sf"/>
</dbReference>
<dbReference type="SUPFAM" id="SSF103473">
    <property type="entry name" value="MFS general substrate transporter"/>
    <property type="match status" value="1"/>
</dbReference>
<dbReference type="OMA" id="ALQLLYW"/>
<dbReference type="FunCoup" id="Q6CP72">
    <property type="interactions" value="28"/>
</dbReference>
<feature type="transmembrane region" description="Helical" evidence="7">
    <location>
        <begin position="300"/>
        <end position="322"/>
    </location>
</feature>
<feature type="transmembrane region" description="Helical" evidence="7">
    <location>
        <begin position="461"/>
        <end position="482"/>
    </location>
</feature>
<comment type="subcellular location">
    <subcellularLocation>
        <location evidence="1">Endomembrane system</location>
        <topology evidence="1">Multi-pass membrane protein</topology>
    </subcellularLocation>
</comment>